<sequence length="206" mass="22368">MTWLQAFSTLCLVAAPFAGAATAAPTASTLNGTYRGIKLPDLSQDVFWGVPFAQSRRFEQAAPLNSTWSHARDATTPGITCSGYGTNPREGWEIGEDCLNLNVVRPQGAHPGQDLPVLLWMYGGGYRQGSNRDPEFNTSFMVQTSMEIDQPIIVVSINYRLSAFGFLASEEVAGNGAMNIGLQDQRQALRWIQENIHGFGGDPGQV</sequence>
<organism evidence="5 6">
    <name type="scientific">Saxophila tyrrhenica</name>
    <dbReference type="NCBI Taxonomy" id="1690608"/>
    <lineage>
        <taxon>Eukaryota</taxon>
        <taxon>Fungi</taxon>
        <taxon>Dikarya</taxon>
        <taxon>Ascomycota</taxon>
        <taxon>Pezizomycotina</taxon>
        <taxon>Dothideomycetes</taxon>
        <taxon>Dothideomycetidae</taxon>
        <taxon>Mycosphaerellales</taxon>
        <taxon>Extremaceae</taxon>
        <taxon>Saxophila</taxon>
    </lineage>
</organism>
<reference evidence="5 6" key="1">
    <citation type="submission" date="2023-08" db="EMBL/GenBank/DDBJ databases">
        <title>Black Yeasts Isolated from many extreme environments.</title>
        <authorList>
            <person name="Coleine C."/>
            <person name="Stajich J.E."/>
            <person name="Selbmann L."/>
        </authorList>
    </citation>
    <scope>NUCLEOTIDE SEQUENCE [LARGE SCALE GENOMIC DNA]</scope>
    <source>
        <strain evidence="5 6">CCFEE 5935</strain>
    </source>
</reference>
<dbReference type="RefSeq" id="XP_064659540.1">
    <property type="nucleotide sequence ID" value="XM_064802179.1"/>
</dbReference>
<protein>
    <recommendedName>
        <fullName evidence="4">Carboxylesterase type B domain-containing protein</fullName>
    </recommendedName>
</protein>
<dbReference type="InterPro" id="IPR050654">
    <property type="entry name" value="AChE-related_enzymes"/>
</dbReference>
<dbReference type="GO" id="GO:0052689">
    <property type="term" value="F:carboxylic ester hydrolase activity"/>
    <property type="evidence" value="ECO:0007669"/>
    <property type="project" value="TreeGrafter"/>
</dbReference>
<dbReference type="Pfam" id="PF00135">
    <property type="entry name" value="COesterase"/>
    <property type="match status" value="1"/>
</dbReference>
<dbReference type="Proteomes" id="UP001337655">
    <property type="component" value="Unassembled WGS sequence"/>
</dbReference>
<dbReference type="AlphaFoldDB" id="A0AAV9PDN6"/>
<keyword evidence="6" id="KW-1185">Reference proteome</keyword>
<comment type="caution">
    <text evidence="5">The sequence shown here is derived from an EMBL/GenBank/DDBJ whole genome shotgun (WGS) entry which is preliminary data.</text>
</comment>
<dbReference type="InterPro" id="IPR002018">
    <property type="entry name" value="CarbesteraseB"/>
</dbReference>
<evidence type="ECO:0000256" key="1">
    <source>
        <dbReference type="ARBA" id="ARBA00005964"/>
    </source>
</evidence>
<evidence type="ECO:0000256" key="3">
    <source>
        <dbReference type="SAM" id="SignalP"/>
    </source>
</evidence>
<evidence type="ECO:0000313" key="6">
    <source>
        <dbReference type="Proteomes" id="UP001337655"/>
    </source>
</evidence>
<comment type="similarity">
    <text evidence="1">Belongs to the type-B carboxylesterase/lipase family.</text>
</comment>
<name>A0AAV9PDN6_9PEZI</name>
<feature type="domain" description="Carboxylesterase type B" evidence="4">
    <location>
        <begin position="29"/>
        <end position="206"/>
    </location>
</feature>
<evidence type="ECO:0000259" key="4">
    <source>
        <dbReference type="Pfam" id="PF00135"/>
    </source>
</evidence>
<dbReference type="EMBL" id="JAVRRT010000007">
    <property type="protein sequence ID" value="KAK5170342.1"/>
    <property type="molecule type" value="Genomic_DNA"/>
</dbReference>
<dbReference type="PANTHER" id="PTHR43918:SF4">
    <property type="entry name" value="CARBOXYLIC ESTER HYDROLASE"/>
    <property type="match status" value="1"/>
</dbReference>
<dbReference type="GeneID" id="89926273"/>
<gene>
    <name evidence="5" type="ORF">LTR77_004929</name>
</gene>
<keyword evidence="2" id="KW-0378">Hydrolase</keyword>
<evidence type="ECO:0000256" key="2">
    <source>
        <dbReference type="ARBA" id="ARBA00022801"/>
    </source>
</evidence>
<dbReference type="SUPFAM" id="SSF53474">
    <property type="entry name" value="alpha/beta-Hydrolases"/>
    <property type="match status" value="1"/>
</dbReference>
<feature type="chain" id="PRO_5043362053" description="Carboxylesterase type B domain-containing protein" evidence="3">
    <location>
        <begin position="24"/>
        <end position="206"/>
    </location>
</feature>
<dbReference type="InterPro" id="IPR029058">
    <property type="entry name" value="AB_hydrolase_fold"/>
</dbReference>
<proteinExistence type="inferred from homology"/>
<evidence type="ECO:0000313" key="5">
    <source>
        <dbReference type="EMBL" id="KAK5170342.1"/>
    </source>
</evidence>
<dbReference type="Gene3D" id="3.40.50.1820">
    <property type="entry name" value="alpha/beta hydrolase"/>
    <property type="match status" value="1"/>
</dbReference>
<feature type="signal peptide" evidence="3">
    <location>
        <begin position="1"/>
        <end position="23"/>
    </location>
</feature>
<keyword evidence="3" id="KW-0732">Signal</keyword>
<accession>A0AAV9PDN6</accession>
<dbReference type="PANTHER" id="PTHR43918">
    <property type="entry name" value="ACETYLCHOLINESTERASE"/>
    <property type="match status" value="1"/>
</dbReference>